<evidence type="ECO:0000256" key="4">
    <source>
        <dbReference type="ARBA" id="ARBA00022691"/>
    </source>
</evidence>
<dbReference type="AlphaFoldDB" id="A0A5C8DFB2"/>
<dbReference type="InterPro" id="IPR029063">
    <property type="entry name" value="SAM-dependent_MTases_sf"/>
</dbReference>
<evidence type="ECO:0000256" key="2">
    <source>
        <dbReference type="ARBA" id="ARBA00022603"/>
    </source>
</evidence>
<dbReference type="GO" id="GO:0032259">
    <property type="term" value="P:methylation"/>
    <property type="evidence" value="ECO:0007669"/>
    <property type="project" value="UniProtKB-KW"/>
</dbReference>
<sequence>MENLLVEQKNSFNFLLKKMPKNIINSNNHIDLSNIKIGLMIDDVLEAIKKIPDKSISTVVTSPPYWNLRDYKDNRQIGNEKNPLEFVNKIALVGKEILRILKDDGAYFLNIGDTYVDQSLQMIPQKIAIKMQEQGWLIRNQIIWYKPNHMPSPVKNRLSNTYEVIYFFTKNDWEKKVNFNLDAIRIPHKSNFKKQNPKMIINDSKFINETKNKGASPAARLVNGCEKYTIKRNITVSQKEISDYLKNALKKNNINIATLTKILGEEKYKHKASHWFRVDAGGSYPSKEDWKELKKILKFNDKYDNQMLKEYKYLQSVESHPKGKNPGDLFIANTAKSKYKHFAVFPEEIPELAIKSCCPENEFVLDPFAGSGTTGVVANRLNRKCILIEVQKDFAKIIKERIKDIKIL</sequence>
<evidence type="ECO:0000313" key="11">
    <source>
        <dbReference type="EMBL" id="TXJ56159.1"/>
    </source>
</evidence>
<evidence type="ECO:0000256" key="7">
    <source>
        <dbReference type="ARBA" id="ARBA00049120"/>
    </source>
</evidence>
<dbReference type="OrthoDB" id="9800801at2"/>
<dbReference type="InterPro" id="IPR001091">
    <property type="entry name" value="RM_Methyltransferase"/>
</dbReference>
<protein>
    <recommendedName>
        <fullName evidence="8">Methyltransferase</fullName>
        <ecNumber evidence="8">2.1.1.-</ecNumber>
    </recommendedName>
</protein>
<dbReference type="Pfam" id="PF01555">
    <property type="entry name" value="N6_N4_Mtase"/>
    <property type="match status" value="1"/>
</dbReference>
<dbReference type="InterPro" id="IPR002941">
    <property type="entry name" value="DNA_methylase_N4/N6"/>
</dbReference>
<dbReference type="PANTHER" id="PTHR13370">
    <property type="entry name" value="RNA METHYLASE-RELATED"/>
    <property type="match status" value="1"/>
</dbReference>
<comment type="catalytic activity">
    <reaction evidence="7">
        <text>a 2'-deoxycytidine in DNA + S-adenosyl-L-methionine = an N(4)-methyl-2'-deoxycytidine in DNA + S-adenosyl-L-homocysteine + H(+)</text>
        <dbReference type="Rhea" id="RHEA:16857"/>
        <dbReference type="Rhea" id="RHEA-COMP:11369"/>
        <dbReference type="Rhea" id="RHEA-COMP:13674"/>
        <dbReference type="ChEBI" id="CHEBI:15378"/>
        <dbReference type="ChEBI" id="CHEBI:57856"/>
        <dbReference type="ChEBI" id="CHEBI:59789"/>
        <dbReference type="ChEBI" id="CHEBI:85452"/>
        <dbReference type="ChEBI" id="CHEBI:137933"/>
        <dbReference type="EC" id="2.1.1.113"/>
    </reaction>
</comment>
<evidence type="ECO:0000256" key="3">
    <source>
        <dbReference type="ARBA" id="ARBA00022679"/>
    </source>
</evidence>
<dbReference type="GO" id="GO:0008170">
    <property type="term" value="F:N-methyltransferase activity"/>
    <property type="evidence" value="ECO:0007669"/>
    <property type="project" value="InterPro"/>
</dbReference>
<evidence type="ECO:0000313" key="13">
    <source>
        <dbReference type="Proteomes" id="UP000325013"/>
    </source>
</evidence>
<gene>
    <name evidence="11" type="ORF">EPJ67_07825</name>
    <name evidence="10" type="ORF">EPJ73_08585</name>
</gene>
<dbReference type="EMBL" id="SAYA01000023">
    <property type="protein sequence ID" value="TXJ23916.1"/>
    <property type="molecule type" value="Genomic_DNA"/>
</dbReference>
<dbReference type="Proteomes" id="UP000324336">
    <property type="component" value="Unassembled WGS sequence"/>
</dbReference>
<keyword evidence="3 11" id="KW-0808">Transferase</keyword>
<comment type="caution">
    <text evidence="11">The sequence shown here is derived from an EMBL/GenBank/DDBJ whole genome shotgun (WGS) entry which is preliminary data.</text>
</comment>
<evidence type="ECO:0000256" key="1">
    <source>
        <dbReference type="ARBA" id="ARBA00010203"/>
    </source>
</evidence>
<keyword evidence="4" id="KW-0949">S-adenosyl-L-methionine</keyword>
<organism evidence="11 13">
    <name type="scientific">Brachyspira aalborgi</name>
    <dbReference type="NCBI Taxonomy" id="29522"/>
    <lineage>
        <taxon>Bacteria</taxon>
        <taxon>Pseudomonadati</taxon>
        <taxon>Spirochaetota</taxon>
        <taxon>Spirochaetia</taxon>
        <taxon>Brachyspirales</taxon>
        <taxon>Brachyspiraceae</taxon>
        <taxon>Brachyspira</taxon>
    </lineage>
</organism>
<dbReference type="Gene3D" id="3.40.50.150">
    <property type="entry name" value="Vaccinia Virus protein VP39"/>
    <property type="match status" value="1"/>
</dbReference>
<dbReference type="GO" id="GO:0005737">
    <property type="term" value="C:cytoplasm"/>
    <property type="evidence" value="ECO:0007669"/>
    <property type="project" value="TreeGrafter"/>
</dbReference>
<keyword evidence="2 11" id="KW-0489">Methyltransferase</keyword>
<proteinExistence type="inferred from homology"/>
<dbReference type="GO" id="GO:0015667">
    <property type="term" value="F:site-specific DNA-methyltransferase (cytosine-N4-specific) activity"/>
    <property type="evidence" value="ECO:0007669"/>
    <property type="project" value="UniProtKB-EC"/>
</dbReference>
<dbReference type="SUPFAM" id="SSF53335">
    <property type="entry name" value="S-adenosyl-L-methionine-dependent methyltransferases"/>
    <property type="match status" value="1"/>
</dbReference>
<keyword evidence="6" id="KW-0238">DNA-binding</keyword>
<comment type="similarity">
    <text evidence="1">Belongs to the N(4)/N(6)-methyltransferase family. N(4) subfamily.</text>
</comment>
<evidence type="ECO:0000256" key="6">
    <source>
        <dbReference type="ARBA" id="ARBA00023125"/>
    </source>
</evidence>
<reference evidence="12 13" key="1">
    <citation type="journal article" date="1992" name="Lakartidningen">
        <title>[Penicillin V and not amoxicillin is the first choice preparation in acute otitis].</title>
        <authorList>
            <person name="Kamme C."/>
            <person name="Lundgren K."/>
            <person name="Prellner K."/>
        </authorList>
    </citation>
    <scope>NUCLEOTIDE SEQUENCE [LARGE SCALE GENOMIC DNA]</scope>
    <source>
        <strain evidence="11 13">PC2777IV</strain>
        <strain evidence="10 12">PC4597II</strain>
    </source>
</reference>
<dbReference type="GO" id="GO:0009307">
    <property type="term" value="P:DNA restriction-modification system"/>
    <property type="evidence" value="ECO:0007669"/>
    <property type="project" value="UniProtKB-KW"/>
</dbReference>
<keyword evidence="5" id="KW-0680">Restriction system</keyword>
<reference evidence="11" key="2">
    <citation type="submission" date="2019-01" db="EMBL/GenBank/DDBJ databases">
        <authorList>
            <person name="Thorell K."/>
        </authorList>
    </citation>
    <scope>NUCLEOTIDE SEQUENCE</scope>
    <source>
        <strain evidence="11">PC2777IV</strain>
        <strain evidence="10">PC4597II</strain>
    </source>
</reference>
<feature type="domain" description="DNA methylase N-4/N-6" evidence="9">
    <location>
        <begin position="56"/>
        <end position="400"/>
    </location>
</feature>
<evidence type="ECO:0000313" key="10">
    <source>
        <dbReference type="EMBL" id="TXJ23916.1"/>
    </source>
</evidence>
<dbReference type="GO" id="GO:0003677">
    <property type="term" value="F:DNA binding"/>
    <property type="evidence" value="ECO:0007669"/>
    <property type="project" value="UniProtKB-KW"/>
</dbReference>
<dbReference type="EC" id="2.1.1.-" evidence="8"/>
<dbReference type="InterPro" id="IPR017985">
    <property type="entry name" value="MeTrfase_CN4_CS"/>
</dbReference>
<dbReference type="EMBL" id="SAYJ01000017">
    <property type="protein sequence ID" value="TXJ56159.1"/>
    <property type="molecule type" value="Genomic_DNA"/>
</dbReference>
<name>A0A5C8DFB2_9SPIR</name>
<evidence type="ECO:0000256" key="8">
    <source>
        <dbReference type="RuleBase" id="RU362026"/>
    </source>
</evidence>
<dbReference type="Proteomes" id="UP000325013">
    <property type="component" value="Unassembled WGS sequence"/>
</dbReference>
<evidence type="ECO:0000259" key="9">
    <source>
        <dbReference type="Pfam" id="PF01555"/>
    </source>
</evidence>
<evidence type="ECO:0000313" key="12">
    <source>
        <dbReference type="Proteomes" id="UP000324336"/>
    </source>
</evidence>
<dbReference type="PRINTS" id="PR00508">
    <property type="entry name" value="S21N4MTFRASE"/>
</dbReference>
<dbReference type="PROSITE" id="PS00093">
    <property type="entry name" value="N4_MTASE"/>
    <property type="match status" value="1"/>
</dbReference>
<accession>A0A5C8DFB2</accession>
<dbReference type="PANTHER" id="PTHR13370:SF3">
    <property type="entry name" value="TRNA (GUANINE(10)-N2)-METHYLTRANSFERASE HOMOLOG"/>
    <property type="match status" value="1"/>
</dbReference>
<evidence type="ECO:0000256" key="5">
    <source>
        <dbReference type="ARBA" id="ARBA00022747"/>
    </source>
</evidence>
<dbReference type="RefSeq" id="WP_147529116.1">
    <property type="nucleotide sequence ID" value="NZ_SAXV01000020.1"/>
</dbReference>